<feature type="compositionally biased region" description="Basic and acidic residues" evidence="1">
    <location>
        <begin position="125"/>
        <end position="135"/>
    </location>
</feature>
<evidence type="ECO:0000256" key="1">
    <source>
        <dbReference type="SAM" id="MobiDB-lite"/>
    </source>
</evidence>
<protein>
    <submittedName>
        <fullName evidence="2">Uncharacterized protein</fullName>
    </submittedName>
</protein>
<feature type="compositionally biased region" description="Basic residues" evidence="1">
    <location>
        <begin position="32"/>
        <end position="44"/>
    </location>
</feature>
<reference evidence="2" key="2">
    <citation type="submission" date="2023-06" db="EMBL/GenBank/DDBJ databases">
        <authorList>
            <consortium name="Lawrence Berkeley National Laboratory"/>
            <person name="Haridas S."/>
            <person name="Hensen N."/>
            <person name="Bonometti L."/>
            <person name="Westerberg I."/>
            <person name="Brannstrom I.O."/>
            <person name="Guillou S."/>
            <person name="Cros-Aarteil S."/>
            <person name="Calhoun S."/>
            <person name="Kuo A."/>
            <person name="Mondo S."/>
            <person name="Pangilinan J."/>
            <person name="Riley R."/>
            <person name="Labutti K."/>
            <person name="Andreopoulos B."/>
            <person name="Lipzen A."/>
            <person name="Chen C."/>
            <person name="Yanf M."/>
            <person name="Daum C."/>
            <person name="Ng V."/>
            <person name="Clum A."/>
            <person name="Steindorff A."/>
            <person name="Ohm R."/>
            <person name="Martin F."/>
            <person name="Silar P."/>
            <person name="Natvig D."/>
            <person name="Lalanne C."/>
            <person name="Gautier V."/>
            <person name="Ament-Velasquez S.L."/>
            <person name="Kruys A."/>
            <person name="Hutchinson M.I."/>
            <person name="Powell A.J."/>
            <person name="Barry K."/>
            <person name="Miller A.N."/>
            <person name="Grigoriev I.V."/>
            <person name="Debuchy R."/>
            <person name="Gladieux P."/>
            <person name="Thoren M.H."/>
            <person name="Johannesson H."/>
        </authorList>
    </citation>
    <scope>NUCLEOTIDE SEQUENCE</scope>
    <source>
        <strain evidence="2">CBS 314.62</strain>
    </source>
</reference>
<dbReference type="AlphaFoldDB" id="A0AAE0X2V1"/>
<feature type="compositionally biased region" description="Low complexity" evidence="1">
    <location>
        <begin position="66"/>
        <end position="80"/>
    </location>
</feature>
<comment type="caution">
    <text evidence="2">The sequence shown here is derived from an EMBL/GenBank/DDBJ whole genome shotgun (WGS) entry which is preliminary data.</text>
</comment>
<gene>
    <name evidence="2" type="ORF">B0T22DRAFT_256867</name>
</gene>
<organism evidence="2 3">
    <name type="scientific">Podospora appendiculata</name>
    <dbReference type="NCBI Taxonomy" id="314037"/>
    <lineage>
        <taxon>Eukaryota</taxon>
        <taxon>Fungi</taxon>
        <taxon>Dikarya</taxon>
        <taxon>Ascomycota</taxon>
        <taxon>Pezizomycotina</taxon>
        <taxon>Sordariomycetes</taxon>
        <taxon>Sordariomycetidae</taxon>
        <taxon>Sordariales</taxon>
        <taxon>Podosporaceae</taxon>
        <taxon>Podospora</taxon>
    </lineage>
</organism>
<evidence type="ECO:0000313" key="3">
    <source>
        <dbReference type="Proteomes" id="UP001270362"/>
    </source>
</evidence>
<proteinExistence type="predicted"/>
<accession>A0AAE0X2V1</accession>
<sequence>MAPFTPRAPTTPRKATPGPSDSSALNMGPNIQKRRSSTRLRLQKRPRESEGPDDETTSEPFKKTSRASSVATAGSTGSISLGALTPAQTRLSGPPNPNAANVSEAIDWQDESAKRTTNDAATSHEGSHGPDDQKDIRRQTQTLLVEPGADDLHHISEDSGPFTSVLMNYFLNLAVCRTSHMTTVDCQLLQPTKEQPREEDVQRLQELLGFPSPVTEILVGLNVESVH</sequence>
<name>A0AAE0X2V1_9PEZI</name>
<dbReference type="EMBL" id="JAULSO010000004">
    <property type="protein sequence ID" value="KAK3683691.1"/>
    <property type="molecule type" value="Genomic_DNA"/>
</dbReference>
<keyword evidence="3" id="KW-1185">Reference proteome</keyword>
<feature type="compositionally biased region" description="Low complexity" evidence="1">
    <location>
        <begin position="1"/>
        <end position="19"/>
    </location>
</feature>
<dbReference type="Proteomes" id="UP001270362">
    <property type="component" value="Unassembled WGS sequence"/>
</dbReference>
<evidence type="ECO:0000313" key="2">
    <source>
        <dbReference type="EMBL" id="KAK3683691.1"/>
    </source>
</evidence>
<reference evidence="2" key="1">
    <citation type="journal article" date="2023" name="Mol. Phylogenet. Evol.">
        <title>Genome-scale phylogeny and comparative genomics of the fungal order Sordariales.</title>
        <authorList>
            <person name="Hensen N."/>
            <person name="Bonometti L."/>
            <person name="Westerberg I."/>
            <person name="Brannstrom I.O."/>
            <person name="Guillou S."/>
            <person name="Cros-Aarteil S."/>
            <person name="Calhoun S."/>
            <person name="Haridas S."/>
            <person name="Kuo A."/>
            <person name="Mondo S."/>
            <person name="Pangilinan J."/>
            <person name="Riley R."/>
            <person name="LaButti K."/>
            <person name="Andreopoulos B."/>
            <person name="Lipzen A."/>
            <person name="Chen C."/>
            <person name="Yan M."/>
            <person name="Daum C."/>
            <person name="Ng V."/>
            <person name="Clum A."/>
            <person name="Steindorff A."/>
            <person name="Ohm R.A."/>
            <person name="Martin F."/>
            <person name="Silar P."/>
            <person name="Natvig D.O."/>
            <person name="Lalanne C."/>
            <person name="Gautier V."/>
            <person name="Ament-Velasquez S.L."/>
            <person name="Kruys A."/>
            <person name="Hutchinson M.I."/>
            <person name="Powell A.J."/>
            <person name="Barry K."/>
            <person name="Miller A.N."/>
            <person name="Grigoriev I.V."/>
            <person name="Debuchy R."/>
            <person name="Gladieux P."/>
            <person name="Hiltunen Thoren M."/>
            <person name="Johannesson H."/>
        </authorList>
    </citation>
    <scope>NUCLEOTIDE SEQUENCE</scope>
    <source>
        <strain evidence="2">CBS 314.62</strain>
    </source>
</reference>
<feature type="region of interest" description="Disordered" evidence="1">
    <location>
        <begin position="1"/>
        <end position="135"/>
    </location>
</feature>